<dbReference type="EMBL" id="CAOQHR010000009">
    <property type="protein sequence ID" value="CAI6339328.1"/>
    <property type="molecule type" value="Genomic_DNA"/>
</dbReference>
<keyword evidence="4" id="KW-1185">Reference proteome</keyword>
<name>A0A9W4US33_9PLEO</name>
<evidence type="ECO:0000256" key="2">
    <source>
        <dbReference type="SAM" id="Phobius"/>
    </source>
</evidence>
<keyword evidence="2" id="KW-0812">Transmembrane</keyword>
<feature type="compositionally biased region" description="Low complexity" evidence="1">
    <location>
        <begin position="149"/>
        <end position="159"/>
    </location>
</feature>
<feature type="compositionally biased region" description="Polar residues" evidence="1">
    <location>
        <begin position="126"/>
        <end position="136"/>
    </location>
</feature>
<evidence type="ECO:0000256" key="1">
    <source>
        <dbReference type="SAM" id="MobiDB-lite"/>
    </source>
</evidence>
<keyword evidence="2" id="KW-1133">Transmembrane helix</keyword>
<reference evidence="3" key="1">
    <citation type="submission" date="2023-01" db="EMBL/GenBank/DDBJ databases">
        <authorList>
            <person name="Van Ghelder C."/>
            <person name="Rancurel C."/>
        </authorList>
    </citation>
    <scope>NUCLEOTIDE SEQUENCE</scope>
    <source>
        <strain evidence="3">CNCM I-4278</strain>
    </source>
</reference>
<feature type="compositionally biased region" description="Polar residues" evidence="1">
    <location>
        <begin position="404"/>
        <end position="422"/>
    </location>
</feature>
<keyword evidence="2" id="KW-0472">Membrane</keyword>
<organism evidence="3 4">
    <name type="scientific">Periconia digitata</name>
    <dbReference type="NCBI Taxonomy" id="1303443"/>
    <lineage>
        <taxon>Eukaryota</taxon>
        <taxon>Fungi</taxon>
        <taxon>Dikarya</taxon>
        <taxon>Ascomycota</taxon>
        <taxon>Pezizomycotina</taxon>
        <taxon>Dothideomycetes</taxon>
        <taxon>Pleosporomycetidae</taxon>
        <taxon>Pleosporales</taxon>
        <taxon>Massarineae</taxon>
        <taxon>Periconiaceae</taxon>
        <taxon>Periconia</taxon>
    </lineage>
</organism>
<evidence type="ECO:0000313" key="3">
    <source>
        <dbReference type="EMBL" id="CAI6339328.1"/>
    </source>
</evidence>
<feature type="region of interest" description="Disordered" evidence="1">
    <location>
        <begin position="126"/>
        <end position="164"/>
    </location>
</feature>
<evidence type="ECO:0000313" key="4">
    <source>
        <dbReference type="Proteomes" id="UP001152607"/>
    </source>
</evidence>
<proteinExistence type="predicted"/>
<feature type="transmembrane region" description="Helical" evidence="2">
    <location>
        <begin position="6"/>
        <end position="28"/>
    </location>
</feature>
<feature type="region of interest" description="Disordered" evidence="1">
    <location>
        <begin position="380"/>
        <end position="438"/>
    </location>
</feature>
<protein>
    <submittedName>
        <fullName evidence="3">Uncharacterized protein</fullName>
    </submittedName>
</protein>
<accession>A0A9W4US33</accession>
<sequence length="438" mass="47617">MIPSVFRFITLSIIFIIPTITTAATLPARRWNRHAHRLLETRDTEALLSDETQPNDNDPQGFFQDISDLFEKYNILDFWRDLFGTFSKKDDGKGGKKGKTTTTIYVTPSPIEVKSTSVSIFWASSTTETSSNPGYYTTTPPSLTPTPTPTSSSPASSSSAGYGEDGEDDFHILPYFPSTENISDNVTYPTPTSPPATPGESPVVIVISDDFPNEPAPTPPPTFSAIYNAVEEIASILPYFPAEHNSSVNLTTSVTEYAGIVLSTATEEVAPTPTTGYDVEEEEPIFSILPWYPAGENLTDNVTDGSVPIGGYGTVNLPTPTEVDEPEVTPSPTAAYEEEEPIFSILPWYPAGENLTDNVTLGDTTSVGGYDNVVLPTPTEVYESEETPPSPTQADYQRLRDRSSTSTHCVLRSIQATTSQSQKTKRQKLPATKTDPSP</sequence>
<dbReference type="OrthoDB" id="6020543at2759"/>
<comment type="caution">
    <text evidence="3">The sequence shown here is derived from an EMBL/GenBank/DDBJ whole genome shotgun (WGS) entry which is preliminary data.</text>
</comment>
<dbReference type="Proteomes" id="UP001152607">
    <property type="component" value="Unassembled WGS sequence"/>
</dbReference>
<dbReference type="AlphaFoldDB" id="A0A9W4US33"/>
<gene>
    <name evidence="3" type="ORF">PDIGIT_LOCUS12484</name>
</gene>